<name>A0A6G1DYM9_9ORYZ</name>
<reference evidence="2 3" key="1">
    <citation type="submission" date="2019-11" db="EMBL/GenBank/DDBJ databases">
        <title>Whole genome sequence of Oryza granulata.</title>
        <authorList>
            <person name="Li W."/>
        </authorList>
    </citation>
    <scope>NUCLEOTIDE SEQUENCE [LARGE SCALE GENOMIC DNA]</scope>
    <source>
        <strain evidence="3">cv. Menghai</strain>
        <tissue evidence="2">Leaf</tissue>
    </source>
</reference>
<protein>
    <submittedName>
        <fullName evidence="2">Uncharacterized protein</fullName>
    </submittedName>
</protein>
<dbReference type="EMBL" id="SPHZ02000005">
    <property type="protein sequence ID" value="KAF0917521.1"/>
    <property type="molecule type" value="Genomic_DNA"/>
</dbReference>
<comment type="caution">
    <text evidence="2">The sequence shown here is derived from an EMBL/GenBank/DDBJ whole genome shotgun (WGS) entry which is preliminary data.</text>
</comment>
<dbReference type="AlphaFoldDB" id="A0A6G1DYM9"/>
<evidence type="ECO:0000256" key="1">
    <source>
        <dbReference type="SAM" id="MobiDB-lite"/>
    </source>
</evidence>
<dbReference type="Proteomes" id="UP000479710">
    <property type="component" value="Unassembled WGS sequence"/>
</dbReference>
<organism evidence="2 3">
    <name type="scientific">Oryza meyeriana var. granulata</name>
    <dbReference type="NCBI Taxonomy" id="110450"/>
    <lineage>
        <taxon>Eukaryota</taxon>
        <taxon>Viridiplantae</taxon>
        <taxon>Streptophyta</taxon>
        <taxon>Embryophyta</taxon>
        <taxon>Tracheophyta</taxon>
        <taxon>Spermatophyta</taxon>
        <taxon>Magnoliopsida</taxon>
        <taxon>Liliopsida</taxon>
        <taxon>Poales</taxon>
        <taxon>Poaceae</taxon>
        <taxon>BOP clade</taxon>
        <taxon>Oryzoideae</taxon>
        <taxon>Oryzeae</taxon>
        <taxon>Oryzinae</taxon>
        <taxon>Oryza</taxon>
        <taxon>Oryza meyeriana</taxon>
    </lineage>
</organism>
<evidence type="ECO:0000313" key="2">
    <source>
        <dbReference type="EMBL" id="KAF0917521.1"/>
    </source>
</evidence>
<evidence type="ECO:0000313" key="3">
    <source>
        <dbReference type="Proteomes" id="UP000479710"/>
    </source>
</evidence>
<accession>A0A6G1DYM9</accession>
<feature type="region of interest" description="Disordered" evidence="1">
    <location>
        <begin position="1"/>
        <end position="29"/>
    </location>
</feature>
<proteinExistence type="predicted"/>
<sequence length="86" mass="9436">MGERRRWHLGFFPGRGRPDRSDRTAREARGDVWTGGPDVMWAVLNCGVWVESGGPSSREHKCLPVITTAVRSPSPPPPAIWATGAQ</sequence>
<keyword evidence="3" id="KW-1185">Reference proteome</keyword>
<gene>
    <name evidence="2" type="ORF">E2562_020629</name>
</gene>
<feature type="compositionally biased region" description="Basic and acidic residues" evidence="1">
    <location>
        <begin position="16"/>
        <end position="29"/>
    </location>
</feature>